<name>A0A835YZP0_9STRA</name>
<dbReference type="EMBL" id="JAFCMP010000190">
    <property type="protein sequence ID" value="KAG5183719.1"/>
    <property type="molecule type" value="Genomic_DNA"/>
</dbReference>
<dbReference type="Proteomes" id="UP000664859">
    <property type="component" value="Unassembled WGS sequence"/>
</dbReference>
<sequence length="378" mass="38900">MRGQHDIRVKCGSLQLLKQVAHLRGLDRDTPAPFRRYVARHGFNKFMDIVFGSNQSSQGSYNLAQRVAFWRRRTSLALQRTLTRVVIDNWNPVIAPDGDNSAYRCIELLQVFDVDVLRSIVQGASGGSAGDTGAAFAAAQLMRALRIALGNNVRDMLPQLLKKRLADPLETGKLVAPKSGERCSCSKSTKDHDGFDHDAAAMRRPGARAASTQPVLAAAGNGATQQSAAVPLLTASAAAAEAGSSSAPPGPVAVARDGSPGAAAVNGDALAALMADALARRAERAAAAAQHMEEEARGGSRSDTAALPVSAEQAGAAAAAAAESAQQEARSGSDAAALTAEQAVAAAAAAAEDQDPAQGTPEGQGSARETCKAYTPSA</sequence>
<gene>
    <name evidence="2" type="ORF">JKP88DRAFT_277416</name>
</gene>
<dbReference type="AlphaFoldDB" id="A0A835YZP0"/>
<proteinExistence type="predicted"/>
<evidence type="ECO:0000256" key="1">
    <source>
        <dbReference type="SAM" id="MobiDB-lite"/>
    </source>
</evidence>
<evidence type="ECO:0000313" key="3">
    <source>
        <dbReference type="Proteomes" id="UP000664859"/>
    </source>
</evidence>
<feature type="compositionally biased region" description="Low complexity" evidence="1">
    <location>
        <begin position="318"/>
        <end position="351"/>
    </location>
</feature>
<feature type="region of interest" description="Disordered" evidence="1">
    <location>
        <begin position="172"/>
        <end position="198"/>
    </location>
</feature>
<keyword evidence="3" id="KW-1185">Reference proteome</keyword>
<feature type="region of interest" description="Disordered" evidence="1">
    <location>
        <begin position="318"/>
        <end position="378"/>
    </location>
</feature>
<evidence type="ECO:0000313" key="2">
    <source>
        <dbReference type="EMBL" id="KAG5183719.1"/>
    </source>
</evidence>
<comment type="caution">
    <text evidence="2">The sequence shown here is derived from an EMBL/GenBank/DDBJ whole genome shotgun (WGS) entry which is preliminary data.</text>
</comment>
<organism evidence="2 3">
    <name type="scientific">Tribonema minus</name>
    <dbReference type="NCBI Taxonomy" id="303371"/>
    <lineage>
        <taxon>Eukaryota</taxon>
        <taxon>Sar</taxon>
        <taxon>Stramenopiles</taxon>
        <taxon>Ochrophyta</taxon>
        <taxon>PX clade</taxon>
        <taxon>Xanthophyceae</taxon>
        <taxon>Tribonematales</taxon>
        <taxon>Tribonemataceae</taxon>
        <taxon>Tribonema</taxon>
    </lineage>
</organism>
<protein>
    <submittedName>
        <fullName evidence="2">Uncharacterized protein</fullName>
    </submittedName>
</protein>
<feature type="compositionally biased region" description="Basic and acidic residues" evidence="1">
    <location>
        <begin position="188"/>
        <end position="198"/>
    </location>
</feature>
<accession>A0A835YZP0</accession>
<reference evidence="2" key="1">
    <citation type="submission" date="2021-02" db="EMBL/GenBank/DDBJ databases">
        <title>First Annotated Genome of the Yellow-green Alga Tribonema minus.</title>
        <authorList>
            <person name="Mahan K.M."/>
        </authorList>
    </citation>
    <scope>NUCLEOTIDE SEQUENCE</scope>
    <source>
        <strain evidence="2">UTEX B ZZ1240</strain>
    </source>
</reference>